<keyword evidence="3 6" id="KW-1133">Transmembrane helix</keyword>
<feature type="transmembrane region" description="Helical" evidence="6">
    <location>
        <begin position="113"/>
        <end position="136"/>
    </location>
</feature>
<feature type="transmembrane region" description="Helical" evidence="6">
    <location>
        <begin position="21"/>
        <end position="43"/>
    </location>
</feature>
<evidence type="ECO:0000256" key="4">
    <source>
        <dbReference type="ARBA" id="ARBA00023136"/>
    </source>
</evidence>
<dbReference type="Proteomes" id="UP000320888">
    <property type="component" value="Unassembled WGS sequence"/>
</dbReference>
<dbReference type="GO" id="GO:0022857">
    <property type="term" value="F:transmembrane transporter activity"/>
    <property type="evidence" value="ECO:0007669"/>
    <property type="project" value="InterPro"/>
</dbReference>
<protein>
    <submittedName>
        <fullName evidence="8">MFS transporter</fullName>
    </submittedName>
</protein>
<dbReference type="RefSeq" id="WP_143942675.1">
    <property type="nucleotide sequence ID" value="NZ_VKLS01000129.1"/>
</dbReference>
<keyword evidence="4 6" id="KW-0472">Membrane</keyword>
<feature type="transmembrane region" description="Helical" evidence="6">
    <location>
        <begin position="148"/>
        <end position="170"/>
    </location>
</feature>
<evidence type="ECO:0000256" key="2">
    <source>
        <dbReference type="ARBA" id="ARBA00022692"/>
    </source>
</evidence>
<feature type="domain" description="Major facilitator superfamily (MFS) profile" evidence="7">
    <location>
        <begin position="23"/>
        <end position="416"/>
    </location>
</feature>
<dbReference type="InterPro" id="IPR020846">
    <property type="entry name" value="MFS_dom"/>
</dbReference>
<dbReference type="AlphaFoldDB" id="A0A553ZHZ4"/>
<evidence type="ECO:0000256" key="6">
    <source>
        <dbReference type="SAM" id="Phobius"/>
    </source>
</evidence>
<dbReference type="InterPro" id="IPR011701">
    <property type="entry name" value="MFS"/>
</dbReference>
<dbReference type="PANTHER" id="PTHR23514">
    <property type="entry name" value="BYPASS OF STOP CODON PROTEIN 6"/>
    <property type="match status" value="1"/>
</dbReference>
<dbReference type="CDD" id="cd17393">
    <property type="entry name" value="MFS_MosC_like"/>
    <property type="match status" value="1"/>
</dbReference>
<name>A0A553ZHZ4_9ACTN</name>
<feature type="transmembrane region" description="Helical" evidence="6">
    <location>
        <begin position="305"/>
        <end position="325"/>
    </location>
</feature>
<dbReference type="InterPro" id="IPR051788">
    <property type="entry name" value="MFS_Transporter"/>
</dbReference>
<dbReference type="GO" id="GO:0005886">
    <property type="term" value="C:plasma membrane"/>
    <property type="evidence" value="ECO:0007669"/>
    <property type="project" value="UniProtKB-SubCell"/>
</dbReference>
<dbReference type="InterPro" id="IPR036259">
    <property type="entry name" value="MFS_trans_sf"/>
</dbReference>
<feature type="transmembrane region" description="Helical" evidence="6">
    <location>
        <begin position="331"/>
        <end position="351"/>
    </location>
</feature>
<evidence type="ECO:0000256" key="3">
    <source>
        <dbReference type="ARBA" id="ARBA00022989"/>
    </source>
</evidence>
<feature type="transmembrane region" description="Helical" evidence="6">
    <location>
        <begin position="276"/>
        <end position="293"/>
    </location>
</feature>
<sequence length="434" mass="44224">MDDRPRPADDRPFPAAAPPPRAARLATFAFFALNGFLMGMWIVHLPVVEHRTGVDHAVLGRLLLLLGAGAFAGMRLVGPLADRFGARRVVPSGAALCATALVLPGLATDGWTLGAALLVLGFGNGALDVGMNVHAVQVERAYRRPVMSAFHATFSLGGVLAALAGAPALGRGWPPVATLAAAGLLGLAVTACAAPALLRREPEPEPEAGPDAAGRPADGRPATGPEPAPRRGRRTSTRVRALAGLALLLMLCEGVANDWSVLHLRDVLDAPAATAALAYGCFSTAMTAGRLLTDRVAARHGPVDVLRYGAAVAATGLTAAALSPWVPLALIGWAVFGIGLSGCVPQLFSAAGHADRGAAGANVSRVAGLGYLGMLAGPAVIGPLTRVMPLNLTFFLPVAFCVVAVCAAGVLRPPSAAPVREGRAARPSARDTAH</sequence>
<feature type="region of interest" description="Disordered" evidence="5">
    <location>
        <begin position="201"/>
        <end position="236"/>
    </location>
</feature>
<feature type="compositionally biased region" description="Low complexity" evidence="5">
    <location>
        <begin position="209"/>
        <end position="225"/>
    </location>
</feature>
<gene>
    <name evidence="8" type="ORF">FNZ23_13065</name>
</gene>
<comment type="subcellular location">
    <subcellularLocation>
        <location evidence="1">Cell membrane</location>
        <topology evidence="1">Multi-pass membrane protein</topology>
    </subcellularLocation>
</comment>
<dbReference type="Pfam" id="PF07690">
    <property type="entry name" value="MFS_1"/>
    <property type="match status" value="1"/>
</dbReference>
<dbReference type="Gene3D" id="1.20.1250.20">
    <property type="entry name" value="MFS general substrate transporter like domains"/>
    <property type="match status" value="2"/>
</dbReference>
<accession>A0A553ZHZ4</accession>
<dbReference type="PROSITE" id="PS50850">
    <property type="entry name" value="MFS"/>
    <property type="match status" value="1"/>
</dbReference>
<feature type="transmembrane region" description="Helical" evidence="6">
    <location>
        <begin position="390"/>
        <end position="411"/>
    </location>
</feature>
<evidence type="ECO:0000313" key="8">
    <source>
        <dbReference type="EMBL" id="TSB41092.1"/>
    </source>
</evidence>
<dbReference type="OrthoDB" id="151222at2"/>
<feature type="transmembrane region" description="Helical" evidence="6">
    <location>
        <begin position="239"/>
        <end position="256"/>
    </location>
</feature>
<evidence type="ECO:0000256" key="1">
    <source>
        <dbReference type="ARBA" id="ARBA00004651"/>
    </source>
</evidence>
<evidence type="ECO:0000313" key="9">
    <source>
        <dbReference type="Proteomes" id="UP000320888"/>
    </source>
</evidence>
<feature type="transmembrane region" description="Helical" evidence="6">
    <location>
        <begin position="363"/>
        <end position="384"/>
    </location>
</feature>
<evidence type="ECO:0000256" key="5">
    <source>
        <dbReference type="SAM" id="MobiDB-lite"/>
    </source>
</evidence>
<feature type="transmembrane region" description="Helical" evidence="6">
    <location>
        <begin position="58"/>
        <end position="77"/>
    </location>
</feature>
<evidence type="ECO:0000259" key="7">
    <source>
        <dbReference type="PROSITE" id="PS50850"/>
    </source>
</evidence>
<keyword evidence="2 6" id="KW-0812">Transmembrane</keyword>
<dbReference type="PANTHER" id="PTHR23514:SF13">
    <property type="entry name" value="INNER MEMBRANE PROTEIN YBJJ"/>
    <property type="match status" value="1"/>
</dbReference>
<proteinExistence type="predicted"/>
<reference evidence="8 9" key="1">
    <citation type="submission" date="2019-07" db="EMBL/GenBank/DDBJ databases">
        <title>Draft genome for Streptomyces benahoarensis MZ03-48.</title>
        <authorList>
            <person name="Gonzalez-Pimentel J.L."/>
        </authorList>
    </citation>
    <scope>NUCLEOTIDE SEQUENCE [LARGE SCALE GENOMIC DNA]</scope>
    <source>
        <strain evidence="8 9">MZ03-48</strain>
    </source>
</reference>
<dbReference type="SUPFAM" id="SSF103473">
    <property type="entry name" value="MFS general substrate transporter"/>
    <property type="match status" value="1"/>
</dbReference>
<keyword evidence="9" id="KW-1185">Reference proteome</keyword>
<organism evidence="8 9">
    <name type="scientific">Streptomyces benahoarensis</name>
    <dbReference type="NCBI Taxonomy" id="2595054"/>
    <lineage>
        <taxon>Bacteria</taxon>
        <taxon>Bacillati</taxon>
        <taxon>Actinomycetota</taxon>
        <taxon>Actinomycetes</taxon>
        <taxon>Kitasatosporales</taxon>
        <taxon>Streptomycetaceae</taxon>
        <taxon>Streptomyces</taxon>
    </lineage>
</organism>
<dbReference type="EMBL" id="VKLS01000129">
    <property type="protein sequence ID" value="TSB41092.1"/>
    <property type="molecule type" value="Genomic_DNA"/>
</dbReference>
<comment type="caution">
    <text evidence="8">The sequence shown here is derived from an EMBL/GenBank/DDBJ whole genome shotgun (WGS) entry which is preliminary data.</text>
</comment>
<feature type="transmembrane region" description="Helical" evidence="6">
    <location>
        <begin position="176"/>
        <end position="198"/>
    </location>
</feature>
<feature type="transmembrane region" description="Helical" evidence="6">
    <location>
        <begin position="89"/>
        <end position="107"/>
    </location>
</feature>